<evidence type="ECO:0000313" key="3">
    <source>
        <dbReference type="Proteomes" id="UP000325243"/>
    </source>
</evidence>
<proteinExistence type="predicted"/>
<keyword evidence="1" id="KW-0732">Signal</keyword>
<organism evidence="2 3">
    <name type="scientific">Agromyces mariniharenae</name>
    <dbReference type="NCBI Taxonomy" id="2604423"/>
    <lineage>
        <taxon>Bacteria</taxon>
        <taxon>Bacillati</taxon>
        <taxon>Actinomycetota</taxon>
        <taxon>Actinomycetes</taxon>
        <taxon>Micrococcales</taxon>
        <taxon>Microbacteriaceae</taxon>
        <taxon>Agromyces</taxon>
    </lineage>
</organism>
<comment type="caution">
    <text evidence="2">The sequence shown here is derived from an EMBL/GenBank/DDBJ whole genome shotgun (WGS) entry which is preliminary data.</text>
</comment>
<dbReference type="RefSeq" id="WP_148732724.1">
    <property type="nucleotide sequence ID" value="NZ_VSSB01000001.1"/>
</dbReference>
<keyword evidence="3" id="KW-1185">Reference proteome</keyword>
<feature type="signal peptide" evidence="1">
    <location>
        <begin position="1"/>
        <end position="27"/>
    </location>
</feature>
<protein>
    <recommendedName>
        <fullName evidence="4">EF-hand domain-containing protein</fullName>
    </recommendedName>
</protein>
<name>A0A5S4VGS5_9MICO</name>
<dbReference type="EMBL" id="VSSB01000001">
    <property type="protein sequence ID" value="TYL53255.1"/>
    <property type="molecule type" value="Genomic_DNA"/>
</dbReference>
<evidence type="ECO:0000256" key="1">
    <source>
        <dbReference type="SAM" id="SignalP"/>
    </source>
</evidence>
<dbReference type="AlphaFoldDB" id="A0A5S4VGS5"/>
<dbReference type="Proteomes" id="UP000325243">
    <property type="component" value="Unassembled WGS sequence"/>
</dbReference>
<evidence type="ECO:0008006" key="4">
    <source>
        <dbReference type="Google" id="ProtNLM"/>
    </source>
</evidence>
<accession>A0A5S4VGS5</accession>
<feature type="chain" id="PRO_5024459181" description="EF-hand domain-containing protein" evidence="1">
    <location>
        <begin position="28"/>
        <end position="151"/>
    </location>
</feature>
<evidence type="ECO:0000313" key="2">
    <source>
        <dbReference type="EMBL" id="TYL53255.1"/>
    </source>
</evidence>
<sequence length="151" mass="14927">MHARISRTALAAVAAAALILAPTTAHAAGAGGVGGPAFWVDGTQYRTVATPNDLSRTGAPAHSFDVIYDFGGAQLNVATAAPGDTDYNGGRWMVHALAFPSGHAAAVAAGDADGDGVLDSDAELMAAMQAGTAVDVGVVASFTCPVIPLHG</sequence>
<gene>
    <name evidence="2" type="ORF">FYC51_06065</name>
</gene>
<reference evidence="2 3" key="1">
    <citation type="submission" date="2019-08" db="EMBL/GenBank/DDBJ databases">
        <authorList>
            <person name="Hu J."/>
        </authorList>
    </citation>
    <scope>NUCLEOTIDE SEQUENCE [LARGE SCALE GENOMIC DNA]</scope>
    <source>
        <strain evidence="2 3">NEAU-184</strain>
    </source>
</reference>